<reference evidence="3" key="1">
    <citation type="submission" date="2023-02" db="EMBL/GenBank/DDBJ databases">
        <title>Identification and recombinant expression of a fungal hydrolase from Papiliotrema laurentii that hydrolyzes apple cutin and clears colloidal polyester polyurethane.</title>
        <authorList>
            <consortium name="DOE Joint Genome Institute"/>
            <person name="Roman V.A."/>
            <person name="Bojanowski C."/>
            <person name="Crable B.R."/>
            <person name="Wagner D.N."/>
            <person name="Hung C.S."/>
            <person name="Nadeau L.J."/>
            <person name="Schratz L."/>
            <person name="Haridas S."/>
            <person name="Pangilinan J."/>
            <person name="Lipzen A."/>
            <person name="Na H."/>
            <person name="Yan M."/>
            <person name="Ng V."/>
            <person name="Grigoriev I.V."/>
            <person name="Spatafora J.W."/>
            <person name="Barlow D."/>
            <person name="Biffinger J."/>
            <person name="Kelley-Loughnane N."/>
            <person name="Varaljay V.A."/>
            <person name="Crookes-Goodson W.J."/>
        </authorList>
    </citation>
    <scope>NUCLEOTIDE SEQUENCE</scope>
    <source>
        <strain evidence="3">5307AH</strain>
    </source>
</reference>
<evidence type="ECO:0000313" key="3">
    <source>
        <dbReference type="EMBL" id="KAK1925188.1"/>
    </source>
</evidence>
<keyword evidence="2" id="KW-0472">Membrane</keyword>
<keyword evidence="2" id="KW-1133">Transmembrane helix</keyword>
<feature type="transmembrane region" description="Helical" evidence="2">
    <location>
        <begin position="92"/>
        <end position="111"/>
    </location>
</feature>
<keyword evidence="4" id="KW-1185">Reference proteome</keyword>
<accession>A0AAD9FS56</accession>
<gene>
    <name evidence="3" type="ORF">DB88DRAFT_254221</name>
</gene>
<organism evidence="3 4">
    <name type="scientific">Papiliotrema laurentii</name>
    <name type="common">Cryptococcus laurentii</name>
    <dbReference type="NCBI Taxonomy" id="5418"/>
    <lineage>
        <taxon>Eukaryota</taxon>
        <taxon>Fungi</taxon>
        <taxon>Dikarya</taxon>
        <taxon>Basidiomycota</taxon>
        <taxon>Agaricomycotina</taxon>
        <taxon>Tremellomycetes</taxon>
        <taxon>Tremellales</taxon>
        <taxon>Rhynchogastremaceae</taxon>
        <taxon>Papiliotrema</taxon>
    </lineage>
</organism>
<dbReference type="Proteomes" id="UP001182556">
    <property type="component" value="Unassembled WGS sequence"/>
</dbReference>
<dbReference type="EMBL" id="JAODAN010000004">
    <property type="protein sequence ID" value="KAK1925188.1"/>
    <property type="molecule type" value="Genomic_DNA"/>
</dbReference>
<proteinExistence type="predicted"/>
<feature type="region of interest" description="Disordered" evidence="1">
    <location>
        <begin position="151"/>
        <end position="175"/>
    </location>
</feature>
<name>A0AAD9FS56_PAPLA</name>
<feature type="compositionally biased region" description="Polar residues" evidence="1">
    <location>
        <begin position="157"/>
        <end position="171"/>
    </location>
</feature>
<feature type="transmembrane region" description="Helical" evidence="2">
    <location>
        <begin position="6"/>
        <end position="28"/>
    </location>
</feature>
<sequence>MHRMVTFVFATNSVEFAIFVYATSLWAAIAASVSATVSKVLIVLALGLLSWLPHLVGPLPHPERSLPHPECPCDLLSRIRRSLGVTGVYSNIYYVRMYTFALILEIPYALIAGKTTRAHLEVSVQPYVTDHQNQWQIDRMSRTKSHIQDVRSKGTDAVSTAEVNRSGSRQGLPSGFPRARTFEARISSLLSCPS</sequence>
<comment type="caution">
    <text evidence="3">The sequence shown here is derived from an EMBL/GenBank/DDBJ whole genome shotgun (WGS) entry which is preliminary data.</text>
</comment>
<evidence type="ECO:0000256" key="2">
    <source>
        <dbReference type="SAM" id="Phobius"/>
    </source>
</evidence>
<evidence type="ECO:0000313" key="4">
    <source>
        <dbReference type="Proteomes" id="UP001182556"/>
    </source>
</evidence>
<evidence type="ECO:0000256" key="1">
    <source>
        <dbReference type="SAM" id="MobiDB-lite"/>
    </source>
</evidence>
<dbReference type="AlphaFoldDB" id="A0AAD9FS56"/>
<keyword evidence="2" id="KW-0812">Transmembrane</keyword>
<protein>
    <submittedName>
        <fullName evidence="3">Uncharacterized protein</fullName>
    </submittedName>
</protein>